<reference evidence="1" key="1">
    <citation type="journal article" date="2009" name="Antimicrob. Agents Chemother.">
        <title>Isolation of VanB-type Enterococcus faecalis strains from nosocomial infections: first report of the isolation and identification of the pheromone-responsive plasmids pMG2200, Encoding VanB-type vancomycin resistance and a Bac41-type bacteriocin, and pMG2201, encoding erythromycin resistance and cytolysin (Hly/Bac).</title>
        <authorList>
            <person name="Zheng B."/>
            <person name="Tomita H."/>
            <person name="Inoue T."/>
            <person name="Ike Y."/>
        </authorList>
    </citation>
    <scope>NUCLEOTIDE SEQUENCE</scope>
    <source>
        <plasmid evidence="1">pMG2200</plasmid>
    </source>
</reference>
<protein>
    <submittedName>
        <fullName evidence="1">Uncharacterized protein</fullName>
    </submittedName>
</protein>
<keyword evidence="1" id="KW-0614">Plasmid</keyword>
<dbReference type="AlphaFoldDB" id="B6ZHP8"/>
<sequence>LKENWESIISLNVIAAIKNTNCIKATIYQLMKKQMK</sequence>
<geneLocation type="plasmid" evidence="1">
    <name>pMG2200</name>
</geneLocation>
<dbReference type="EMBL" id="AB374546">
    <property type="protein sequence ID" value="BAH02397.1"/>
    <property type="molecule type" value="Genomic_DNA"/>
</dbReference>
<proteinExistence type="predicted"/>
<organism evidence="1">
    <name type="scientific">Enterococcus faecalis</name>
    <name type="common">Streptococcus faecalis</name>
    <dbReference type="NCBI Taxonomy" id="1351"/>
    <lineage>
        <taxon>Bacteria</taxon>
        <taxon>Bacillati</taxon>
        <taxon>Bacillota</taxon>
        <taxon>Bacilli</taxon>
        <taxon>Lactobacillales</taxon>
        <taxon>Enterococcaceae</taxon>
        <taxon>Enterococcus</taxon>
    </lineage>
</organism>
<evidence type="ECO:0000313" key="1">
    <source>
        <dbReference type="EMBL" id="BAH02397.1"/>
    </source>
</evidence>
<feature type="non-terminal residue" evidence="1">
    <location>
        <position position="1"/>
    </location>
</feature>
<name>B6ZHP8_ENTFL</name>
<accession>B6ZHP8</accession>